<protein>
    <recommendedName>
        <fullName evidence="1">Clp R domain-containing protein</fullName>
    </recommendedName>
</protein>
<feature type="domain" description="Clp R" evidence="1">
    <location>
        <begin position="29"/>
        <end position="135"/>
    </location>
</feature>
<evidence type="ECO:0000313" key="2">
    <source>
        <dbReference type="EMBL" id="GIF86401.1"/>
    </source>
</evidence>
<sequence>MALRRAWPSPVAPRLSPGARVAYLLGMMQAGAYGRAASRTEHLLLGLAGCAETTSAQVLTSLGLSVEVLDAEARRECGRGWFTRRLAMHLDPDLRALVGVVARQTPADGDRIIRSGDLLLALVEHGRAGGRRVLDGLGVGAEDVRRALAETPLAEAGHVETQIRLVDGRCVHG</sequence>
<dbReference type="InterPro" id="IPR036628">
    <property type="entry name" value="Clp_N_dom_sf"/>
</dbReference>
<dbReference type="SUPFAM" id="SSF81923">
    <property type="entry name" value="Double Clp-N motif"/>
    <property type="match status" value="1"/>
</dbReference>
<dbReference type="Gene3D" id="1.10.1780.10">
    <property type="entry name" value="Clp, N-terminal domain"/>
    <property type="match status" value="1"/>
</dbReference>
<keyword evidence="3" id="KW-1185">Reference proteome</keyword>
<proteinExistence type="predicted"/>
<reference evidence="2 3" key="1">
    <citation type="submission" date="2021-01" db="EMBL/GenBank/DDBJ databases">
        <title>Whole genome shotgun sequence of Catellatospora bangladeshensis NBRC 107357.</title>
        <authorList>
            <person name="Komaki H."/>
            <person name="Tamura T."/>
        </authorList>
    </citation>
    <scope>NUCLEOTIDE SEQUENCE [LARGE SCALE GENOMIC DNA]</scope>
    <source>
        <strain evidence="2 3">NBRC 107357</strain>
    </source>
</reference>
<comment type="caution">
    <text evidence="2">The sequence shown here is derived from an EMBL/GenBank/DDBJ whole genome shotgun (WGS) entry which is preliminary data.</text>
</comment>
<organism evidence="2 3">
    <name type="scientific">Catellatospora bangladeshensis</name>
    <dbReference type="NCBI Taxonomy" id="310355"/>
    <lineage>
        <taxon>Bacteria</taxon>
        <taxon>Bacillati</taxon>
        <taxon>Actinomycetota</taxon>
        <taxon>Actinomycetes</taxon>
        <taxon>Micromonosporales</taxon>
        <taxon>Micromonosporaceae</taxon>
        <taxon>Catellatospora</taxon>
    </lineage>
</organism>
<gene>
    <name evidence="2" type="ORF">Cba03nite_77500</name>
</gene>
<dbReference type="EMBL" id="BONF01000069">
    <property type="protein sequence ID" value="GIF86401.1"/>
    <property type="molecule type" value="Genomic_DNA"/>
</dbReference>
<dbReference type="Proteomes" id="UP000601223">
    <property type="component" value="Unassembled WGS sequence"/>
</dbReference>
<evidence type="ECO:0000259" key="1">
    <source>
        <dbReference type="Pfam" id="PF02861"/>
    </source>
</evidence>
<name>A0A8J3JSU5_9ACTN</name>
<accession>A0A8J3JSU5</accession>
<dbReference type="Pfam" id="PF02861">
    <property type="entry name" value="Clp_N"/>
    <property type="match status" value="1"/>
</dbReference>
<dbReference type="InterPro" id="IPR004176">
    <property type="entry name" value="Clp_R_N"/>
</dbReference>
<dbReference type="RefSeq" id="WP_203757366.1">
    <property type="nucleotide sequence ID" value="NZ_BONF01000069.1"/>
</dbReference>
<dbReference type="AlphaFoldDB" id="A0A8J3JSU5"/>
<evidence type="ECO:0000313" key="3">
    <source>
        <dbReference type="Proteomes" id="UP000601223"/>
    </source>
</evidence>